<evidence type="ECO:0008006" key="3">
    <source>
        <dbReference type="Google" id="ProtNLM"/>
    </source>
</evidence>
<dbReference type="Proteomes" id="UP001597286">
    <property type="component" value="Unassembled WGS sequence"/>
</dbReference>
<organism evidence="1 2">
    <name type="scientific">Rhodococcus gannanensis</name>
    <dbReference type="NCBI Taxonomy" id="1960308"/>
    <lineage>
        <taxon>Bacteria</taxon>
        <taxon>Bacillati</taxon>
        <taxon>Actinomycetota</taxon>
        <taxon>Actinomycetes</taxon>
        <taxon>Mycobacteriales</taxon>
        <taxon>Nocardiaceae</taxon>
        <taxon>Rhodococcus</taxon>
    </lineage>
</organism>
<proteinExistence type="predicted"/>
<sequence>MALHQGEYDPAGPRAEFVSIVDANTQLAEQTRAFLARGLDRLSEREFCAMCPAAVLCAAAEAELNRACPNTRVDAPRWRRQLTEHTLRGMSITTVDRPHTEDVCFGKVVHAIERGHLLEASSHPTHADPLEPGTRQLLWLADRVQIFTRHVAERLASGQY</sequence>
<gene>
    <name evidence="1" type="ORF">ACFSJG_17365</name>
</gene>
<comment type="caution">
    <text evidence="1">The sequence shown here is derived from an EMBL/GenBank/DDBJ whole genome shotgun (WGS) entry which is preliminary data.</text>
</comment>
<dbReference type="RefSeq" id="WP_378486498.1">
    <property type="nucleotide sequence ID" value="NZ_JBHUFB010000013.1"/>
</dbReference>
<protein>
    <recommendedName>
        <fullName evidence="3">DUF222 domain-containing protein</fullName>
    </recommendedName>
</protein>
<name>A0ABW4P7A1_9NOCA</name>
<reference evidence="2" key="1">
    <citation type="journal article" date="2019" name="Int. J. Syst. Evol. Microbiol.">
        <title>The Global Catalogue of Microorganisms (GCM) 10K type strain sequencing project: providing services to taxonomists for standard genome sequencing and annotation.</title>
        <authorList>
            <consortium name="The Broad Institute Genomics Platform"/>
            <consortium name="The Broad Institute Genome Sequencing Center for Infectious Disease"/>
            <person name="Wu L."/>
            <person name="Ma J."/>
        </authorList>
    </citation>
    <scope>NUCLEOTIDE SEQUENCE [LARGE SCALE GENOMIC DNA]</scope>
    <source>
        <strain evidence="2">DT72</strain>
    </source>
</reference>
<evidence type="ECO:0000313" key="1">
    <source>
        <dbReference type="EMBL" id="MFD1813993.1"/>
    </source>
</evidence>
<accession>A0ABW4P7A1</accession>
<keyword evidence="2" id="KW-1185">Reference proteome</keyword>
<dbReference type="EMBL" id="JBHUFB010000013">
    <property type="protein sequence ID" value="MFD1813993.1"/>
    <property type="molecule type" value="Genomic_DNA"/>
</dbReference>
<evidence type="ECO:0000313" key="2">
    <source>
        <dbReference type="Proteomes" id="UP001597286"/>
    </source>
</evidence>